<keyword evidence="5" id="KW-1185">Reference proteome</keyword>
<keyword evidence="2" id="KW-0378">Hydrolase</keyword>
<keyword evidence="1" id="KW-0732">Signal</keyword>
<evidence type="ECO:0000313" key="5">
    <source>
        <dbReference type="Proteomes" id="UP001187471"/>
    </source>
</evidence>
<protein>
    <recommendedName>
        <fullName evidence="3">Calcineurin-like phosphoesterase domain-containing protein</fullName>
    </recommendedName>
</protein>
<dbReference type="AlphaFoldDB" id="A0AA88R216"/>
<name>A0AA88R216_9ASTE</name>
<organism evidence="4 5">
    <name type="scientific">Escallonia rubra</name>
    <dbReference type="NCBI Taxonomy" id="112253"/>
    <lineage>
        <taxon>Eukaryota</taxon>
        <taxon>Viridiplantae</taxon>
        <taxon>Streptophyta</taxon>
        <taxon>Embryophyta</taxon>
        <taxon>Tracheophyta</taxon>
        <taxon>Spermatophyta</taxon>
        <taxon>Magnoliopsida</taxon>
        <taxon>eudicotyledons</taxon>
        <taxon>Gunneridae</taxon>
        <taxon>Pentapetalae</taxon>
        <taxon>asterids</taxon>
        <taxon>campanulids</taxon>
        <taxon>Escalloniales</taxon>
        <taxon>Escalloniaceae</taxon>
        <taxon>Escallonia</taxon>
    </lineage>
</organism>
<dbReference type="PANTHER" id="PTHR10161:SF34">
    <property type="entry name" value="PURPLE ACID PHOSPHATASE 4"/>
    <property type="match status" value="1"/>
</dbReference>
<reference evidence="4" key="1">
    <citation type="submission" date="2022-12" db="EMBL/GenBank/DDBJ databases">
        <title>Draft genome assemblies for two species of Escallonia (Escalloniales).</title>
        <authorList>
            <person name="Chanderbali A."/>
            <person name="Dervinis C."/>
            <person name="Anghel I."/>
            <person name="Soltis D."/>
            <person name="Soltis P."/>
            <person name="Zapata F."/>
        </authorList>
    </citation>
    <scope>NUCLEOTIDE SEQUENCE</scope>
    <source>
        <strain evidence="4">UCBG92.1500</strain>
        <tissue evidence="4">Leaf</tissue>
    </source>
</reference>
<evidence type="ECO:0000313" key="4">
    <source>
        <dbReference type="EMBL" id="KAK2980692.1"/>
    </source>
</evidence>
<gene>
    <name evidence="4" type="ORF">RJ640_010103</name>
</gene>
<dbReference type="InterPro" id="IPR029052">
    <property type="entry name" value="Metallo-depent_PP-like"/>
</dbReference>
<dbReference type="PANTHER" id="PTHR10161">
    <property type="entry name" value="TARTRATE-RESISTANT ACID PHOSPHATASE TYPE 5"/>
    <property type="match status" value="1"/>
</dbReference>
<feature type="non-terminal residue" evidence="4">
    <location>
        <position position="1"/>
    </location>
</feature>
<proteinExistence type="predicted"/>
<evidence type="ECO:0000259" key="3">
    <source>
        <dbReference type="Pfam" id="PF00149"/>
    </source>
</evidence>
<dbReference type="Pfam" id="PF00149">
    <property type="entry name" value="Metallophos"/>
    <property type="match status" value="1"/>
</dbReference>
<dbReference type="EMBL" id="JAVXUO010001609">
    <property type="protein sequence ID" value="KAK2980692.1"/>
    <property type="molecule type" value="Genomic_DNA"/>
</dbReference>
<evidence type="ECO:0000256" key="1">
    <source>
        <dbReference type="ARBA" id="ARBA00022729"/>
    </source>
</evidence>
<evidence type="ECO:0000256" key="2">
    <source>
        <dbReference type="ARBA" id="ARBA00022801"/>
    </source>
</evidence>
<sequence>SYENINILQMGIIAEKINIDFIISTGDNFYENGLTDAHDPAFDESFSNIYSALSLQKQWYSVLGNHDYRGDVLEQLSSILTQRDSRWLCMRSYIVNAEFAEFFFVDTSPFQDKYFTTTEGHIYDWRGVLPRNDYLSKVLMDVDSGLKKSTAKWKIVVGHHTIQSAGQHGNTQELVDQLLPILQVHLDLFNNLWRNRNSFHIRAFAPPKENNVDLYVNGHDHCLQHISSPDR</sequence>
<dbReference type="Proteomes" id="UP001187471">
    <property type="component" value="Unassembled WGS sequence"/>
</dbReference>
<comment type="caution">
    <text evidence="4">The sequence shown here is derived from an EMBL/GenBank/DDBJ whole genome shotgun (WGS) entry which is preliminary data.</text>
</comment>
<dbReference type="GO" id="GO:0016787">
    <property type="term" value="F:hydrolase activity"/>
    <property type="evidence" value="ECO:0007669"/>
    <property type="project" value="UniProtKB-KW"/>
</dbReference>
<feature type="domain" description="Calcineurin-like phosphoesterase" evidence="3">
    <location>
        <begin position="13"/>
        <end position="222"/>
    </location>
</feature>
<dbReference type="Gene3D" id="3.60.21.10">
    <property type="match status" value="1"/>
</dbReference>
<dbReference type="InterPro" id="IPR051558">
    <property type="entry name" value="Metallophosphoesterase_PAP"/>
</dbReference>
<dbReference type="SUPFAM" id="SSF56300">
    <property type="entry name" value="Metallo-dependent phosphatases"/>
    <property type="match status" value="1"/>
</dbReference>
<dbReference type="InterPro" id="IPR004843">
    <property type="entry name" value="Calcineurin-like_PHP"/>
</dbReference>
<accession>A0AA88R216</accession>